<name>A0A7S4LBV3_9EUGL</name>
<feature type="domain" description="UBX" evidence="3">
    <location>
        <begin position="146"/>
        <end position="222"/>
    </location>
</feature>
<evidence type="ECO:0000259" key="3">
    <source>
        <dbReference type="PROSITE" id="PS50033"/>
    </source>
</evidence>
<dbReference type="InterPro" id="IPR005746">
    <property type="entry name" value="Thioredoxin"/>
</dbReference>
<accession>A0A7S4LBV3</accession>
<dbReference type="InterPro" id="IPR029071">
    <property type="entry name" value="Ubiquitin-like_domsf"/>
</dbReference>
<dbReference type="GO" id="GO:0015035">
    <property type="term" value="F:protein-disulfide reductase activity"/>
    <property type="evidence" value="ECO:0007669"/>
    <property type="project" value="InterPro"/>
</dbReference>
<organism evidence="5">
    <name type="scientific">Eutreptiella gymnastica</name>
    <dbReference type="NCBI Taxonomy" id="73025"/>
    <lineage>
        <taxon>Eukaryota</taxon>
        <taxon>Discoba</taxon>
        <taxon>Euglenozoa</taxon>
        <taxon>Euglenida</taxon>
        <taxon>Spirocuta</taxon>
        <taxon>Euglenophyceae</taxon>
        <taxon>Eutreptiales</taxon>
        <taxon>Eutreptiaceae</taxon>
        <taxon>Eutreptiella</taxon>
    </lineage>
</organism>
<feature type="region of interest" description="Disordered" evidence="2">
    <location>
        <begin position="106"/>
        <end position="148"/>
    </location>
</feature>
<gene>
    <name evidence="5" type="ORF">EGYM00163_LOCUS30294</name>
</gene>
<evidence type="ECO:0000259" key="4">
    <source>
        <dbReference type="PROSITE" id="PS51352"/>
    </source>
</evidence>
<dbReference type="InterPro" id="IPR013766">
    <property type="entry name" value="Thioredoxin_domain"/>
</dbReference>
<dbReference type="PRINTS" id="PR00421">
    <property type="entry name" value="THIOREDOXIN"/>
</dbReference>
<reference evidence="5" key="1">
    <citation type="submission" date="2021-01" db="EMBL/GenBank/DDBJ databases">
        <authorList>
            <person name="Corre E."/>
            <person name="Pelletier E."/>
            <person name="Niang G."/>
            <person name="Scheremetjew M."/>
            <person name="Finn R."/>
            <person name="Kale V."/>
            <person name="Holt S."/>
            <person name="Cochrane G."/>
            <person name="Meng A."/>
            <person name="Brown T."/>
            <person name="Cohen L."/>
        </authorList>
    </citation>
    <scope>NUCLEOTIDE SEQUENCE</scope>
    <source>
        <strain evidence="5">CCMP1594</strain>
    </source>
</reference>
<dbReference type="CDD" id="cd02947">
    <property type="entry name" value="TRX_family"/>
    <property type="match status" value="1"/>
</dbReference>
<dbReference type="EMBL" id="HBJA01086902">
    <property type="protein sequence ID" value="CAE0819125.1"/>
    <property type="molecule type" value="Transcribed_RNA"/>
</dbReference>
<dbReference type="FunFam" id="3.40.30.10:FF:000245">
    <property type="entry name" value="Thioredoxin"/>
    <property type="match status" value="1"/>
</dbReference>
<protein>
    <recommendedName>
        <fullName evidence="6">Thioredoxin domain-containing protein</fullName>
    </recommendedName>
</protein>
<dbReference type="NCBIfam" id="TIGR01068">
    <property type="entry name" value="thioredoxin"/>
    <property type="match status" value="1"/>
</dbReference>
<feature type="domain" description="Thioredoxin" evidence="4">
    <location>
        <begin position="1"/>
        <end position="106"/>
    </location>
</feature>
<dbReference type="PROSITE" id="PS50033">
    <property type="entry name" value="UBX"/>
    <property type="match status" value="1"/>
</dbReference>
<keyword evidence="1" id="KW-1015">Disulfide bond</keyword>
<dbReference type="PROSITE" id="PS00194">
    <property type="entry name" value="THIOREDOXIN_1"/>
    <property type="match status" value="1"/>
</dbReference>
<dbReference type="InterPro" id="IPR036249">
    <property type="entry name" value="Thioredoxin-like_sf"/>
</dbReference>
<evidence type="ECO:0000313" key="5">
    <source>
        <dbReference type="EMBL" id="CAE0819125.1"/>
    </source>
</evidence>
<dbReference type="InterPro" id="IPR017937">
    <property type="entry name" value="Thioredoxin_CS"/>
</dbReference>
<dbReference type="Pfam" id="PF00085">
    <property type="entry name" value="Thioredoxin"/>
    <property type="match status" value="1"/>
</dbReference>
<dbReference type="PANTHER" id="PTHR46115">
    <property type="entry name" value="THIOREDOXIN-LIKE PROTEIN 1"/>
    <property type="match status" value="1"/>
</dbReference>
<evidence type="ECO:0000256" key="1">
    <source>
        <dbReference type="ARBA" id="ARBA00023157"/>
    </source>
</evidence>
<proteinExistence type="predicted"/>
<dbReference type="Gene3D" id="3.10.20.90">
    <property type="entry name" value="Phosphatidylinositol 3-kinase Catalytic Subunit, Chain A, domain 1"/>
    <property type="match status" value="1"/>
</dbReference>
<dbReference type="InterPro" id="IPR001012">
    <property type="entry name" value="UBX_dom"/>
</dbReference>
<dbReference type="SUPFAM" id="SSF52833">
    <property type="entry name" value="Thioredoxin-like"/>
    <property type="match status" value="1"/>
</dbReference>
<dbReference type="PROSITE" id="PS51352">
    <property type="entry name" value="THIOREDOXIN_2"/>
    <property type="match status" value="1"/>
</dbReference>
<feature type="compositionally biased region" description="Low complexity" evidence="2">
    <location>
        <begin position="128"/>
        <end position="141"/>
    </location>
</feature>
<dbReference type="Pfam" id="PF00789">
    <property type="entry name" value="UBX"/>
    <property type="match status" value="1"/>
</dbReference>
<evidence type="ECO:0008006" key="6">
    <source>
        <dbReference type="Google" id="ProtNLM"/>
    </source>
</evidence>
<dbReference type="AlphaFoldDB" id="A0A7S4LBV3"/>
<sequence length="224" mass="24057">MPVTEVRSKQELDGLLRAKKMVVIDFFATWCGPCQMIKPEFDKISDEYRVDTAFVKVDVDKLKDVAQTHNVRAMPTFVIFKGGSEVGRIQGADIAKLRESIGKHAPAQTFSGQGHSLGGPATAPPPASSAAVSGDAAQALAPPVDESQPSGEVMIRMLDGKQVKLKFNLHCTVQQMQETVAKIAAVDPSKFRLMNGFPPKPLEEMGATIEACGCAGAALTMRMK</sequence>
<evidence type="ECO:0000256" key="2">
    <source>
        <dbReference type="SAM" id="MobiDB-lite"/>
    </source>
</evidence>
<dbReference type="SUPFAM" id="SSF54236">
    <property type="entry name" value="Ubiquitin-like"/>
    <property type="match status" value="1"/>
</dbReference>
<dbReference type="Gene3D" id="3.40.30.10">
    <property type="entry name" value="Glutaredoxin"/>
    <property type="match status" value="1"/>
</dbReference>